<feature type="region of interest" description="Disordered" evidence="1">
    <location>
        <begin position="242"/>
        <end position="280"/>
    </location>
</feature>
<dbReference type="AlphaFoldDB" id="A0A0L0T3X9"/>
<protein>
    <submittedName>
        <fullName evidence="2">Uncharacterized protein</fullName>
    </submittedName>
</protein>
<feature type="compositionally biased region" description="Low complexity" evidence="1">
    <location>
        <begin position="246"/>
        <end position="257"/>
    </location>
</feature>
<feature type="region of interest" description="Disordered" evidence="1">
    <location>
        <begin position="1"/>
        <end position="70"/>
    </location>
</feature>
<sequence length="510" mass="52867">MARHAPDFAAAPQTATTTTSASPTFSTLADPVHPHESLLDRRRRRLDERAHLQRHHLPPPPPPLALATSPPHAAPLLLAGASTLAPPTTATTPTSATHHRRHRSRGSMMLLFSPTKPRASGLGNAESSDSDSDDARARLRSVISAPVAVAASSNPGAVPLGPTVHAPAPMSPVAAAVLARQHALDDGAIARIWRAFGITVTPPPQGNGVPVPPPPTPAMLSPATQKKRKSPGVFRMQARTLADGFSSATRSSSSSTRGNTLPRSFTTDASTPSSIRGSIDLSDEPRRISISSPHLVAATARTVLAGVVPLSEAALRQQTTGFASLPRSTPPPPPGTPQRPRAAHPPPSPALRRRSMSFSDLPRLDAPHGMTRAASPARNAAHAVSAASPLVHVVEVDGEEESAPLPPRPPSRTSARTVPMGPRSRTPSGPRAAPPPPMPPPAVAVPPVPPMSPTTTTTATAHVTAVAVPVPAPLPPPTSRSRSPAASRSRASTMPDDDAALDAACCRRRT</sequence>
<feature type="compositionally biased region" description="Low complexity" evidence="1">
    <location>
        <begin position="7"/>
        <end position="29"/>
    </location>
</feature>
<reference evidence="3" key="2">
    <citation type="submission" date="2009-11" db="EMBL/GenBank/DDBJ databases">
        <title>The Genome Sequence of Allomyces macrogynus strain ATCC 38327.</title>
        <authorList>
            <consortium name="The Broad Institute Genome Sequencing Platform"/>
            <person name="Russ C."/>
            <person name="Cuomo C."/>
            <person name="Shea T."/>
            <person name="Young S.K."/>
            <person name="Zeng Q."/>
            <person name="Koehrsen M."/>
            <person name="Haas B."/>
            <person name="Borodovsky M."/>
            <person name="Guigo R."/>
            <person name="Alvarado L."/>
            <person name="Berlin A."/>
            <person name="Borenstein D."/>
            <person name="Chen Z."/>
            <person name="Engels R."/>
            <person name="Freedman E."/>
            <person name="Gellesch M."/>
            <person name="Goldberg J."/>
            <person name="Griggs A."/>
            <person name="Gujja S."/>
            <person name="Heiman D."/>
            <person name="Hepburn T."/>
            <person name="Howarth C."/>
            <person name="Jen D."/>
            <person name="Larson L."/>
            <person name="Lewis B."/>
            <person name="Mehta T."/>
            <person name="Park D."/>
            <person name="Pearson M."/>
            <person name="Roberts A."/>
            <person name="Saif S."/>
            <person name="Shenoy N."/>
            <person name="Sisk P."/>
            <person name="Stolte C."/>
            <person name="Sykes S."/>
            <person name="Walk T."/>
            <person name="White J."/>
            <person name="Yandava C."/>
            <person name="Burger G."/>
            <person name="Gray M.W."/>
            <person name="Holland P.W.H."/>
            <person name="King N."/>
            <person name="Lang F.B.F."/>
            <person name="Roger A.J."/>
            <person name="Ruiz-Trillo I."/>
            <person name="Lander E."/>
            <person name="Nusbaum C."/>
        </authorList>
    </citation>
    <scope>NUCLEOTIDE SEQUENCE [LARGE SCALE GENOMIC DNA]</scope>
    <source>
        <strain evidence="3">ATCC 38327</strain>
    </source>
</reference>
<organism evidence="2 3">
    <name type="scientific">Allomyces macrogynus (strain ATCC 38327)</name>
    <name type="common">Allomyces javanicus var. macrogynus</name>
    <dbReference type="NCBI Taxonomy" id="578462"/>
    <lineage>
        <taxon>Eukaryota</taxon>
        <taxon>Fungi</taxon>
        <taxon>Fungi incertae sedis</taxon>
        <taxon>Blastocladiomycota</taxon>
        <taxon>Blastocladiomycetes</taxon>
        <taxon>Blastocladiales</taxon>
        <taxon>Blastocladiaceae</taxon>
        <taxon>Allomyces</taxon>
    </lineage>
</organism>
<reference evidence="2 3" key="1">
    <citation type="submission" date="2009-11" db="EMBL/GenBank/DDBJ databases">
        <title>Annotation of Allomyces macrogynus ATCC 38327.</title>
        <authorList>
            <consortium name="The Broad Institute Genome Sequencing Platform"/>
            <person name="Russ C."/>
            <person name="Cuomo C."/>
            <person name="Burger G."/>
            <person name="Gray M.W."/>
            <person name="Holland P.W.H."/>
            <person name="King N."/>
            <person name="Lang F.B.F."/>
            <person name="Roger A.J."/>
            <person name="Ruiz-Trillo I."/>
            <person name="Young S.K."/>
            <person name="Zeng Q."/>
            <person name="Gargeya S."/>
            <person name="Fitzgerald M."/>
            <person name="Haas B."/>
            <person name="Abouelleil A."/>
            <person name="Alvarado L."/>
            <person name="Arachchi H.M."/>
            <person name="Berlin A."/>
            <person name="Chapman S.B."/>
            <person name="Gearin G."/>
            <person name="Goldberg J."/>
            <person name="Griggs A."/>
            <person name="Gujja S."/>
            <person name="Hansen M."/>
            <person name="Heiman D."/>
            <person name="Howarth C."/>
            <person name="Larimer J."/>
            <person name="Lui A."/>
            <person name="MacDonald P.J.P."/>
            <person name="McCowen C."/>
            <person name="Montmayeur A."/>
            <person name="Murphy C."/>
            <person name="Neiman D."/>
            <person name="Pearson M."/>
            <person name="Priest M."/>
            <person name="Roberts A."/>
            <person name="Saif S."/>
            <person name="Shea T."/>
            <person name="Sisk P."/>
            <person name="Stolte C."/>
            <person name="Sykes S."/>
            <person name="Wortman J."/>
            <person name="Nusbaum C."/>
            <person name="Birren B."/>
        </authorList>
    </citation>
    <scope>NUCLEOTIDE SEQUENCE [LARGE SCALE GENOMIC DNA]</scope>
    <source>
        <strain evidence="2 3">ATCC 38327</strain>
    </source>
</reference>
<evidence type="ECO:0000313" key="3">
    <source>
        <dbReference type="Proteomes" id="UP000054350"/>
    </source>
</evidence>
<feature type="compositionally biased region" description="Low complexity" evidence="1">
    <location>
        <begin position="479"/>
        <end position="494"/>
    </location>
</feature>
<feature type="compositionally biased region" description="Pro residues" evidence="1">
    <location>
        <begin position="432"/>
        <end position="452"/>
    </location>
</feature>
<feature type="compositionally biased region" description="Low complexity" evidence="1">
    <location>
        <begin position="453"/>
        <end position="469"/>
    </location>
</feature>
<proteinExistence type="predicted"/>
<feature type="compositionally biased region" description="Low complexity" evidence="1">
    <location>
        <begin position="84"/>
        <end position="96"/>
    </location>
</feature>
<keyword evidence="3" id="KW-1185">Reference proteome</keyword>
<dbReference type="OMA" id="FRMQART"/>
<feature type="region of interest" description="Disordered" evidence="1">
    <location>
        <begin position="398"/>
        <end position="510"/>
    </location>
</feature>
<feature type="compositionally biased region" description="Pro residues" evidence="1">
    <location>
        <begin position="328"/>
        <end position="349"/>
    </location>
</feature>
<feature type="region of interest" description="Disordered" evidence="1">
    <location>
        <begin position="321"/>
        <end position="381"/>
    </location>
</feature>
<gene>
    <name evidence="2" type="ORF">AMAG_19927</name>
</gene>
<feature type="compositionally biased region" description="Low complexity" evidence="1">
    <location>
        <begin position="372"/>
        <end position="381"/>
    </location>
</feature>
<feature type="compositionally biased region" description="Low complexity" evidence="1">
    <location>
        <begin position="411"/>
        <end position="431"/>
    </location>
</feature>
<feature type="region of interest" description="Disordered" evidence="1">
    <location>
        <begin position="84"/>
        <end position="136"/>
    </location>
</feature>
<accession>A0A0L0T3X9</accession>
<evidence type="ECO:0000256" key="1">
    <source>
        <dbReference type="SAM" id="MobiDB-lite"/>
    </source>
</evidence>
<dbReference type="Proteomes" id="UP000054350">
    <property type="component" value="Unassembled WGS sequence"/>
</dbReference>
<evidence type="ECO:0000313" key="2">
    <source>
        <dbReference type="EMBL" id="KNE69415.1"/>
    </source>
</evidence>
<dbReference type="VEuPathDB" id="FungiDB:AMAG_19927"/>
<name>A0A0L0T3X9_ALLM3</name>
<dbReference type="EMBL" id="GG745360">
    <property type="protein sequence ID" value="KNE69415.1"/>
    <property type="molecule type" value="Genomic_DNA"/>
</dbReference>
<feature type="compositionally biased region" description="Polar residues" evidence="1">
    <location>
        <begin position="258"/>
        <end position="276"/>
    </location>
</feature>
<feature type="compositionally biased region" description="Basic and acidic residues" evidence="1">
    <location>
        <begin position="32"/>
        <end position="51"/>
    </location>
</feature>